<dbReference type="PANTHER" id="PTHR47584:SF14">
    <property type="entry name" value="L10-INTERACTING MYB DOMAIN-CONTAINING PROTEIN-LIKE"/>
    <property type="match status" value="1"/>
</dbReference>
<feature type="domain" description="Myb/SANT-like" evidence="1">
    <location>
        <begin position="14"/>
        <end position="88"/>
    </location>
</feature>
<sequence>MTIEIIDVEDAGIWRGNIEKIFIDIMVNEVNKSDMDSGTFSTNTWRKILLEVNNQGKRNFNLKQLKQKFNRLRAMHHEFSNLLKHTGFG</sequence>
<accession>A0ABY9DIZ3</accession>
<proteinExistence type="predicted"/>
<protein>
    <recommendedName>
        <fullName evidence="1">Myb/SANT-like domain-containing protein</fullName>
    </recommendedName>
</protein>
<evidence type="ECO:0000259" key="1">
    <source>
        <dbReference type="Pfam" id="PF12776"/>
    </source>
</evidence>
<gene>
    <name evidence="2" type="ORF">VitviT2T_024891</name>
</gene>
<dbReference type="InterPro" id="IPR045026">
    <property type="entry name" value="LIMYB"/>
</dbReference>
<reference evidence="2 3" key="1">
    <citation type="journal article" date="2023" name="Hortic Res">
        <title>The complete reference genome for grapevine (Vitis vinifera L.) genetics and breeding.</title>
        <authorList>
            <person name="Shi X."/>
            <person name="Cao S."/>
            <person name="Wang X."/>
            <person name="Huang S."/>
            <person name="Wang Y."/>
            <person name="Liu Z."/>
            <person name="Liu W."/>
            <person name="Leng X."/>
            <person name="Peng Y."/>
            <person name="Wang N."/>
            <person name="Wang Y."/>
            <person name="Ma Z."/>
            <person name="Xu X."/>
            <person name="Zhang F."/>
            <person name="Xue H."/>
            <person name="Zhong H."/>
            <person name="Wang Y."/>
            <person name="Zhang K."/>
            <person name="Velt A."/>
            <person name="Avia K."/>
            <person name="Holtgrawe D."/>
            <person name="Grimplet J."/>
            <person name="Matus J.T."/>
            <person name="Ware D."/>
            <person name="Wu X."/>
            <person name="Wang H."/>
            <person name="Liu C."/>
            <person name="Fang Y."/>
            <person name="Rustenholz C."/>
            <person name="Cheng Z."/>
            <person name="Xiao H."/>
            <person name="Zhou Y."/>
        </authorList>
    </citation>
    <scope>NUCLEOTIDE SEQUENCE [LARGE SCALE GENOMIC DNA]</scope>
    <source>
        <strain evidence="3">cv. Pinot noir / PN40024</strain>
        <tissue evidence="2">Leaf</tissue>
    </source>
</reference>
<dbReference type="Pfam" id="PF12776">
    <property type="entry name" value="Myb_DNA-bind_3"/>
    <property type="match status" value="1"/>
</dbReference>
<dbReference type="InterPro" id="IPR024752">
    <property type="entry name" value="Myb/SANT-like_dom"/>
</dbReference>
<evidence type="ECO:0000313" key="2">
    <source>
        <dbReference type="EMBL" id="WKA07022.1"/>
    </source>
</evidence>
<dbReference type="PANTHER" id="PTHR47584">
    <property type="match status" value="1"/>
</dbReference>
<organism evidence="2 3">
    <name type="scientific">Vitis vinifera</name>
    <name type="common">Grape</name>
    <dbReference type="NCBI Taxonomy" id="29760"/>
    <lineage>
        <taxon>Eukaryota</taxon>
        <taxon>Viridiplantae</taxon>
        <taxon>Streptophyta</taxon>
        <taxon>Embryophyta</taxon>
        <taxon>Tracheophyta</taxon>
        <taxon>Spermatophyta</taxon>
        <taxon>Magnoliopsida</taxon>
        <taxon>eudicotyledons</taxon>
        <taxon>Gunneridae</taxon>
        <taxon>Pentapetalae</taxon>
        <taxon>rosids</taxon>
        <taxon>Vitales</taxon>
        <taxon>Vitaceae</taxon>
        <taxon>Viteae</taxon>
        <taxon>Vitis</taxon>
    </lineage>
</organism>
<dbReference type="Proteomes" id="UP001227230">
    <property type="component" value="Chromosome 16"/>
</dbReference>
<dbReference type="EMBL" id="CP126663">
    <property type="protein sequence ID" value="WKA07022.1"/>
    <property type="molecule type" value="Genomic_DNA"/>
</dbReference>
<name>A0ABY9DIZ3_VITVI</name>
<evidence type="ECO:0000313" key="3">
    <source>
        <dbReference type="Proteomes" id="UP001227230"/>
    </source>
</evidence>
<keyword evidence="3" id="KW-1185">Reference proteome</keyword>